<dbReference type="InterPro" id="IPR029032">
    <property type="entry name" value="AhpD-like"/>
</dbReference>
<proteinExistence type="predicted"/>
<dbReference type="Gene3D" id="1.20.1290.10">
    <property type="entry name" value="AhpD-like"/>
    <property type="match status" value="1"/>
</dbReference>
<dbReference type="PANTHER" id="PTHR33570:SF2">
    <property type="entry name" value="CARBOXYMUCONOLACTONE DECARBOXYLASE-LIKE DOMAIN-CONTAINING PROTEIN"/>
    <property type="match status" value="1"/>
</dbReference>
<evidence type="ECO:0000313" key="2">
    <source>
        <dbReference type="EMBL" id="UQX89629.1"/>
    </source>
</evidence>
<organism evidence="2 3">
    <name type="scientific">Jatrophihabitans telluris</name>
    <dbReference type="NCBI Taxonomy" id="2038343"/>
    <lineage>
        <taxon>Bacteria</taxon>
        <taxon>Bacillati</taxon>
        <taxon>Actinomycetota</taxon>
        <taxon>Actinomycetes</taxon>
        <taxon>Jatrophihabitantales</taxon>
        <taxon>Jatrophihabitantaceae</taxon>
        <taxon>Jatrophihabitans</taxon>
    </lineage>
</organism>
<feature type="domain" description="Carboxymuconolactone decarboxylase-like" evidence="1">
    <location>
        <begin position="37"/>
        <end position="118"/>
    </location>
</feature>
<name>A0ABY4R1B9_9ACTN</name>
<dbReference type="EMBL" id="CP097332">
    <property type="protein sequence ID" value="UQX89629.1"/>
    <property type="molecule type" value="Genomic_DNA"/>
</dbReference>
<dbReference type="SUPFAM" id="SSF69118">
    <property type="entry name" value="AhpD-like"/>
    <property type="match status" value="1"/>
</dbReference>
<reference evidence="2" key="1">
    <citation type="journal article" date="2018" name="Int. J. Syst. Evol. Microbiol.">
        <title>Jatrophihabitans telluris sp. nov., isolated from sediment soil of lava forest wetlands and the emended description of the genus Jatrophihabitans.</title>
        <authorList>
            <person name="Lee K.C."/>
            <person name="Suh M.K."/>
            <person name="Eom M.K."/>
            <person name="Kim K.K."/>
            <person name="Kim J.S."/>
            <person name="Kim D.S."/>
            <person name="Ko S.H."/>
            <person name="Shin Y.K."/>
            <person name="Lee J.S."/>
        </authorList>
    </citation>
    <scope>NUCLEOTIDE SEQUENCE</scope>
    <source>
        <strain evidence="2">N237</strain>
    </source>
</reference>
<dbReference type="PANTHER" id="PTHR33570">
    <property type="entry name" value="4-CARBOXYMUCONOLACTONE DECARBOXYLASE FAMILY PROTEIN"/>
    <property type="match status" value="1"/>
</dbReference>
<dbReference type="RefSeq" id="WP_249773525.1">
    <property type="nucleotide sequence ID" value="NZ_CP097332.1"/>
</dbReference>
<keyword evidence="3" id="KW-1185">Reference proteome</keyword>
<dbReference type="Proteomes" id="UP001056336">
    <property type="component" value="Chromosome"/>
</dbReference>
<evidence type="ECO:0000259" key="1">
    <source>
        <dbReference type="Pfam" id="PF02627"/>
    </source>
</evidence>
<accession>A0ABY4R1B9</accession>
<sequence>MSGGEDFDRGLRIRREVLGDEFVDANLSGSDAFMMTFQHLVTELAWGRAWSGTALDRKTKALLTLGMLAALGRYEELAIYVPGALATGATVAEIEEVLVHITIYCGTPAGRQSFQAVHEALRSTGAIAAE</sequence>
<reference evidence="2" key="2">
    <citation type="submission" date="2022-05" db="EMBL/GenBank/DDBJ databases">
        <authorList>
            <person name="Kim J.-S."/>
            <person name="Lee K."/>
            <person name="Suh M."/>
            <person name="Eom M."/>
            <person name="Kim J.-S."/>
            <person name="Kim D.-S."/>
            <person name="Ko S.-H."/>
            <person name="Shin Y."/>
            <person name="Lee J.-S."/>
        </authorList>
    </citation>
    <scope>NUCLEOTIDE SEQUENCE</scope>
    <source>
        <strain evidence="2">N237</strain>
    </source>
</reference>
<protein>
    <submittedName>
        <fullName evidence="2">Carboxymuconolactone decarboxylase family protein</fullName>
    </submittedName>
</protein>
<evidence type="ECO:0000313" key="3">
    <source>
        <dbReference type="Proteomes" id="UP001056336"/>
    </source>
</evidence>
<dbReference type="Pfam" id="PF02627">
    <property type="entry name" value="CMD"/>
    <property type="match status" value="1"/>
</dbReference>
<dbReference type="InterPro" id="IPR052512">
    <property type="entry name" value="4CMD/NDH-1_regulator"/>
</dbReference>
<gene>
    <name evidence="2" type="ORF">M6D93_06395</name>
</gene>
<dbReference type="InterPro" id="IPR003779">
    <property type="entry name" value="CMD-like"/>
</dbReference>